<dbReference type="RefSeq" id="WP_213753894.1">
    <property type="nucleotide sequence ID" value="NZ_JAHCQH010000012.1"/>
</dbReference>
<reference evidence="1" key="1">
    <citation type="submission" date="2021-05" db="EMBL/GenBank/DDBJ databases">
        <authorList>
            <person name="Sun Q."/>
            <person name="Inoue M."/>
        </authorList>
    </citation>
    <scope>NUCLEOTIDE SEQUENCE</scope>
    <source>
        <strain evidence="1">VKM B-3255</strain>
    </source>
</reference>
<gene>
    <name evidence="1" type="ORF">KIP89_02865</name>
</gene>
<accession>A0ABS5R305</accession>
<name>A0ABS5R305_9HYPH</name>
<sequence length="88" mass="10354">MAVFLVTFELAAPAHNLAMVEAIKQMSWTQLGPTTYAVSTEETDEVLFYRLRAFTQDKDSLYVVLLRKPYRGMGFREVNYWLEDNLRW</sequence>
<keyword evidence="2" id="KW-1185">Reference proteome</keyword>
<protein>
    <submittedName>
        <fullName evidence="1">Uncharacterized protein</fullName>
    </submittedName>
</protein>
<dbReference type="Proteomes" id="UP001166585">
    <property type="component" value="Unassembled WGS sequence"/>
</dbReference>
<proteinExistence type="predicted"/>
<dbReference type="EMBL" id="JAHCQH010000012">
    <property type="protein sequence ID" value="MBS9476043.1"/>
    <property type="molecule type" value="Genomic_DNA"/>
</dbReference>
<comment type="caution">
    <text evidence="1">The sequence shown here is derived from an EMBL/GenBank/DDBJ whole genome shotgun (WGS) entry which is preliminary data.</text>
</comment>
<evidence type="ECO:0000313" key="2">
    <source>
        <dbReference type="Proteomes" id="UP001166585"/>
    </source>
</evidence>
<organism evidence="1 2">
    <name type="scientific">Ancylobacter radicis</name>
    <dbReference type="NCBI Taxonomy" id="2836179"/>
    <lineage>
        <taxon>Bacteria</taxon>
        <taxon>Pseudomonadati</taxon>
        <taxon>Pseudomonadota</taxon>
        <taxon>Alphaproteobacteria</taxon>
        <taxon>Hyphomicrobiales</taxon>
        <taxon>Xanthobacteraceae</taxon>
        <taxon>Ancylobacter</taxon>
    </lineage>
</organism>
<evidence type="ECO:0000313" key="1">
    <source>
        <dbReference type="EMBL" id="MBS9476043.1"/>
    </source>
</evidence>